<proteinExistence type="predicted"/>
<dbReference type="InterPro" id="IPR004358">
    <property type="entry name" value="Sig_transdc_His_kin-like_C"/>
</dbReference>
<dbReference type="Gene3D" id="3.30.565.10">
    <property type="entry name" value="Histidine kinase-like ATPase, C-terminal domain"/>
    <property type="match status" value="1"/>
</dbReference>
<comment type="catalytic activity">
    <reaction evidence="1">
        <text>ATP + protein L-histidine = ADP + protein N-phospho-L-histidine.</text>
        <dbReference type="EC" id="2.7.13.3"/>
    </reaction>
</comment>
<keyword evidence="15" id="KW-0902">Two-component regulatory system</keyword>
<feature type="transmembrane region" description="Helical" evidence="21">
    <location>
        <begin position="87"/>
        <end position="107"/>
    </location>
</feature>
<keyword evidence="21" id="KW-1133">Transmembrane helix</keyword>
<evidence type="ECO:0000256" key="19">
    <source>
        <dbReference type="ARBA" id="ARBA00040454"/>
    </source>
</evidence>
<organism evidence="24 25">
    <name type="scientific">Massilia glaciei</name>
    <dbReference type="NCBI Taxonomy" id="1524097"/>
    <lineage>
        <taxon>Bacteria</taxon>
        <taxon>Pseudomonadati</taxon>
        <taxon>Pseudomonadota</taxon>
        <taxon>Betaproteobacteria</taxon>
        <taxon>Burkholderiales</taxon>
        <taxon>Oxalobacteraceae</taxon>
        <taxon>Telluria group</taxon>
        <taxon>Massilia</taxon>
    </lineage>
</organism>
<evidence type="ECO:0000256" key="11">
    <source>
        <dbReference type="ARBA" id="ARBA00022801"/>
    </source>
</evidence>
<dbReference type="GO" id="GO:0005886">
    <property type="term" value="C:plasma membrane"/>
    <property type="evidence" value="ECO:0007669"/>
    <property type="project" value="UniProtKB-SubCell"/>
</dbReference>
<evidence type="ECO:0000256" key="13">
    <source>
        <dbReference type="ARBA" id="ARBA00022842"/>
    </source>
</evidence>
<dbReference type="Pfam" id="PF02518">
    <property type="entry name" value="HATPase_c"/>
    <property type="match status" value="1"/>
</dbReference>
<dbReference type="InterPro" id="IPR003660">
    <property type="entry name" value="HAMP_dom"/>
</dbReference>
<dbReference type="Gene3D" id="6.10.340.10">
    <property type="match status" value="1"/>
</dbReference>
<sequence length="382" mass="40271">TLAPPAPLAPRAPLADVGAEQLGLHQRVTLLDAGGRYLAGRAAGREPGARRPIAVAGATVGYLLVARAARPSDAMAAVFLAQLKDSLLLIVAASVALSALAAVLLAAHFRHPIQRLADGARALAEGRLDTRLDAGRSDELGQLAHSFNGLARQLAGAEDARRQWVADTSHELRTPLSVLRAQLEAIEDGVRSASPETVAAMLRQVMSLNKLIDELYTLARADVGALACQRQRLDLWRLACEQAEAFGQKLGAAGLALELGGAPARATVLADPERMRQVLANLLENSVRYSDAGGRVRLHAHEDEGRLVIVLDDGAPAVPEAALARLAERFYRVDSSRDRALGGAGLGLALCQRIVEAHGGALDFAHSPLGGLRVRFALALEA</sequence>
<evidence type="ECO:0000256" key="3">
    <source>
        <dbReference type="ARBA" id="ARBA00001946"/>
    </source>
</evidence>
<keyword evidence="12" id="KW-0067">ATP-binding</keyword>
<dbReference type="EC" id="2.7.13.3" evidence="5"/>
<dbReference type="PROSITE" id="PS50885">
    <property type="entry name" value="HAMP"/>
    <property type="match status" value="1"/>
</dbReference>
<keyword evidence="7" id="KW-0597">Phosphoprotein</keyword>
<evidence type="ECO:0000256" key="2">
    <source>
        <dbReference type="ARBA" id="ARBA00001936"/>
    </source>
</evidence>
<dbReference type="PANTHER" id="PTHR44936">
    <property type="entry name" value="SENSOR PROTEIN CREC"/>
    <property type="match status" value="1"/>
</dbReference>
<dbReference type="PRINTS" id="PR00344">
    <property type="entry name" value="BCTRLSENSOR"/>
</dbReference>
<keyword evidence="9" id="KW-0547">Nucleotide-binding</keyword>
<evidence type="ECO:0000256" key="20">
    <source>
        <dbReference type="ARBA" id="ARBA00041776"/>
    </source>
</evidence>
<keyword evidence="18" id="KW-0464">Manganese</keyword>
<keyword evidence="21" id="KW-0472">Membrane</keyword>
<dbReference type="PANTHER" id="PTHR44936:SF9">
    <property type="entry name" value="SENSOR PROTEIN CREC"/>
    <property type="match status" value="1"/>
</dbReference>
<evidence type="ECO:0000313" key="25">
    <source>
        <dbReference type="Proteomes" id="UP000241421"/>
    </source>
</evidence>
<keyword evidence="14" id="KW-0904">Protein phosphatase</keyword>
<dbReference type="EMBL" id="PXWF02000146">
    <property type="protein sequence ID" value="PWF48749.1"/>
    <property type="molecule type" value="Genomic_DNA"/>
</dbReference>
<accession>A0A2U2HMP9</accession>
<dbReference type="GO" id="GO:0004721">
    <property type="term" value="F:phosphoprotein phosphatase activity"/>
    <property type="evidence" value="ECO:0007669"/>
    <property type="project" value="UniProtKB-KW"/>
</dbReference>
<evidence type="ECO:0000256" key="6">
    <source>
        <dbReference type="ARBA" id="ARBA00022475"/>
    </source>
</evidence>
<protein>
    <recommendedName>
        <fullName evidence="19">Signal transduction histidine-protein kinase/phosphatase MprB</fullName>
        <ecNumber evidence="5">2.7.13.3</ecNumber>
    </recommendedName>
    <alternativeName>
        <fullName evidence="20">Mycobacterial persistence regulator B</fullName>
    </alternativeName>
</protein>
<dbReference type="Gene3D" id="1.10.287.130">
    <property type="match status" value="1"/>
</dbReference>
<dbReference type="InterPro" id="IPR050980">
    <property type="entry name" value="2C_sensor_his_kinase"/>
</dbReference>
<evidence type="ECO:0000256" key="15">
    <source>
        <dbReference type="ARBA" id="ARBA00023012"/>
    </source>
</evidence>
<dbReference type="SUPFAM" id="SSF55874">
    <property type="entry name" value="ATPase domain of HSP90 chaperone/DNA topoisomerase II/histidine kinase"/>
    <property type="match status" value="1"/>
</dbReference>
<dbReference type="InterPro" id="IPR003661">
    <property type="entry name" value="HisK_dim/P_dom"/>
</dbReference>
<evidence type="ECO:0000259" key="22">
    <source>
        <dbReference type="PROSITE" id="PS50109"/>
    </source>
</evidence>
<dbReference type="InterPro" id="IPR036097">
    <property type="entry name" value="HisK_dim/P_sf"/>
</dbReference>
<evidence type="ECO:0000256" key="17">
    <source>
        <dbReference type="ARBA" id="ARBA00023026"/>
    </source>
</evidence>
<keyword evidence="16" id="KW-0346">Stress response</keyword>
<feature type="domain" description="HAMP" evidence="23">
    <location>
        <begin position="107"/>
        <end position="159"/>
    </location>
</feature>
<evidence type="ECO:0000256" key="21">
    <source>
        <dbReference type="SAM" id="Phobius"/>
    </source>
</evidence>
<dbReference type="Pfam" id="PF00512">
    <property type="entry name" value="HisKA"/>
    <property type="match status" value="1"/>
</dbReference>
<name>A0A2U2HMP9_9BURK</name>
<keyword evidence="25" id="KW-1185">Reference proteome</keyword>
<dbReference type="OrthoDB" id="9804645at2"/>
<feature type="non-terminal residue" evidence="24">
    <location>
        <position position="1"/>
    </location>
</feature>
<keyword evidence="17" id="KW-0843">Virulence</keyword>
<dbReference type="SMART" id="SM00387">
    <property type="entry name" value="HATPase_c"/>
    <property type="match status" value="1"/>
</dbReference>
<dbReference type="GO" id="GO:0005524">
    <property type="term" value="F:ATP binding"/>
    <property type="evidence" value="ECO:0007669"/>
    <property type="project" value="UniProtKB-KW"/>
</dbReference>
<dbReference type="PROSITE" id="PS50109">
    <property type="entry name" value="HIS_KIN"/>
    <property type="match status" value="1"/>
</dbReference>
<dbReference type="InterPro" id="IPR003594">
    <property type="entry name" value="HATPase_dom"/>
</dbReference>
<feature type="domain" description="Histidine kinase" evidence="22">
    <location>
        <begin position="167"/>
        <end position="382"/>
    </location>
</feature>
<dbReference type="SMART" id="SM00388">
    <property type="entry name" value="HisKA"/>
    <property type="match status" value="1"/>
</dbReference>
<dbReference type="CDD" id="cd06225">
    <property type="entry name" value="HAMP"/>
    <property type="match status" value="1"/>
</dbReference>
<evidence type="ECO:0000256" key="8">
    <source>
        <dbReference type="ARBA" id="ARBA00022679"/>
    </source>
</evidence>
<evidence type="ECO:0000256" key="18">
    <source>
        <dbReference type="ARBA" id="ARBA00023211"/>
    </source>
</evidence>
<dbReference type="GO" id="GO:0000155">
    <property type="term" value="F:phosphorelay sensor kinase activity"/>
    <property type="evidence" value="ECO:0007669"/>
    <property type="project" value="InterPro"/>
</dbReference>
<dbReference type="SUPFAM" id="SSF158472">
    <property type="entry name" value="HAMP domain-like"/>
    <property type="match status" value="1"/>
</dbReference>
<dbReference type="AlphaFoldDB" id="A0A2U2HMP9"/>
<dbReference type="RefSeq" id="WP_146204392.1">
    <property type="nucleotide sequence ID" value="NZ_PXWF02000146.1"/>
</dbReference>
<dbReference type="Pfam" id="PF00672">
    <property type="entry name" value="HAMP"/>
    <property type="match status" value="1"/>
</dbReference>
<comment type="cofactor">
    <cofactor evidence="3">
        <name>Mg(2+)</name>
        <dbReference type="ChEBI" id="CHEBI:18420"/>
    </cofactor>
</comment>
<reference evidence="24 25" key="1">
    <citation type="submission" date="2018-04" db="EMBL/GenBank/DDBJ databases">
        <title>Massilia violaceinigra sp. nov., a novel purple-pigmented bacterium isolated from Tianshan glacier, Xinjiang, China.</title>
        <authorList>
            <person name="Wang H."/>
        </authorList>
    </citation>
    <scope>NUCLEOTIDE SEQUENCE [LARGE SCALE GENOMIC DNA]</scope>
    <source>
        <strain evidence="24 25">B448-2</strain>
    </source>
</reference>
<evidence type="ECO:0000256" key="14">
    <source>
        <dbReference type="ARBA" id="ARBA00022912"/>
    </source>
</evidence>
<keyword evidence="11" id="KW-0378">Hydrolase</keyword>
<evidence type="ECO:0000256" key="1">
    <source>
        <dbReference type="ARBA" id="ARBA00000085"/>
    </source>
</evidence>
<evidence type="ECO:0000256" key="9">
    <source>
        <dbReference type="ARBA" id="ARBA00022741"/>
    </source>
</evidence>
<evidence type="ECO:0000256" key="10">
    <source>
        <dbReference type="ARBA" id="ARBA00022777"/>
    </source>
</evidence>
<gene>
    <name evidence="24" type="ORF">C7C56_010200</name>
</gene>
<dbReference type="InterPro" id="IPR036890">
    <property type="entry name" value="HATPase_C_sf"/>
</dbReference>
<evidence type="ECO:0000256" key="16">
    <source>
        <dbReference type="ARBA" id="ARBA00023016"/>
    </source>
</evidence>
<dbReference type="Proteomes" id="UP000241421">
    <property type="component" value="Unassembled WGS sequence"/>
</dbReference>
<dbReference type="InterPro" id="IPR005467">
    <property type="entry name" value="His_kinase_dom"/>
</dbReference>
<comment type="cofactor">
    <cofactor evidence="2">
        <name>Mn(2+)</name>
        <dbReference type="ChEBI" id="CHEBI:29035"/>
    </cofactor>
</comment>
<evidence type="ECO:0000256" key="4">
    <source>
        <dbReference type="ARBA" id="ARBA00004651"/>
    </source>
</evidence>
<keyword evidence="13" id="KW-0460">Magnesium</keyword>
<dbReference type="SMART" id="SM00304">
    <property type="entry name" value="HAMP"/>
    <property type="match status" value="1"/>
</dbReference>
<comment type="caution">
    <text evidence="24">The sequence shown here is derived from an EMBL/GenBank/DDBJ whole genome shotgun (WGS) entry which is preliminary data.</text>
</comment>
<keyword evidence="10" id="KW-0418">Kinase</keyword>
<dbReference type="SUPFAM" id="SSF47384">
    <property type="entry name" value="Homodimeric domain of signal transducing histidine kinase"/>
    <property type="match status" value="1"/>
</dbReference>
<evidence type="ECO:0000259" key="23">
    <source>
        <dbReference type="PROSITE" id="PS50885"/>
    </source>
</evidence>
<evidence type="ECO:0000256" key="7">
    <source>
        <dbReference type="ARBA" id="ARBA00022553"/>
    </source>
</evidence>
<dbReference type="CDD" id="cd00082">
    <property type="entry name" value="HisKA"/>
    <property type="match status" value="1"/>
</dbReference>
<evidence type="ECO:0000256" key="12">
    <source>
        <dbReference type="ARBA" id="ARBA00022840"/>
    </source>
</evidence>
<evidence type="ECO:0000313" key="24">
    <source>
        <dbReference type="EMBL" id="PWF48749.1"/>
    </source>
</evidence>
<comment type="subcellular location">
    <subcellularLocation>
        <location evidence="4">Cell membrane</location>
        <topology evidence="4">Multi-pass membrane protein</topology>
    </subcellularLocation>
</comment>
<keyword evidence="8" id="KW-0808">Transferase</keyword>
<evidence type="ECO:0000256" key="5">
    <source>
        <dbReference type="ARBA" id="ARBA00012438"/>
    </source>
</evidence>
<keyword evidence="21" id="KW-0812">Transmembrane</keyword>
<keyword evidence="6" id="KW-1003">Cell membrane</keyword>